<evidence type="ECO:0000313" key="4">
    <source>
        <dbReference type="Proteomes" id="UP000487268"/>
    </source>
</evidence>
<dbReference type="EMBL" id="WEGH01000003">
    <property type="protein sequence ID" value="MQY07064.1"/>
    <property type="molecule type" value="Genomic_DNA"/>
</dbReference>
<feature type="region of interest" description="Disordered" evidence="1">
    <location>
        <begin position="19"/>
        <end position="38"/>
    </location>
</feature>
<reference evidence="3 4" key="1">
    <citation type="submission" date="2019-10" db="EMBL/GenBank/DDBJ databases">
        <title>Actinomadura rubteroloni sp. nov. and Actinomadura macrotermitis sp. nov., isolated from the gut of fungus growing-termite Macrotermes natalensis.</title>
        <authorList>
            <person name="Benndorf R."/>
            <person name="Martin K."/>
            <person name="Kuefner M."/>
            <person name="De Beer W."/>
            <person name="Kaster A.-K."/>
            <person name="Vollmers J."/>
            <person name="Poulsen M."/>
            <person name="Beemelmanns C."/>
        </authorList>
    </citation>
    <scope>NUCLEOTIDE SEQUENCE [LARGE SCALE GENOMIC DNA]</scope>
    <source>
        <strain evidence="3 4">RB68</strain>
    </source>
</reference>
<organism evidence="3 4">
    <name type="scientific">Actinomadura macrotermitis</name>
    <dbReference type="NCBI Taxonomy" id="2585200"/>
    <lineage>
        <taxon>Bacteria</taxon>
        <taxon>Bacillati</taxon>
        <taxon>Actinomycetota</taxon>
        <taxon>Actinomycetes</taxon>
        <taxon>Streptosporangiales</taxon>
        <taxon>Thermomonosporaceae</taxon>
        <taxon>Actinomadura</taxon>
    </lineage>
</organism>
<dbReference type="Pfam" id="PF26366">
    <property type="entry name" value="DUF8094"/>
    <property type="match status" value="1"/>
</dbReference>
<feature type="region of interest" description="Disordered" evidence="1">
    <location>
        <begin position="324"/>
        <end position="348"/>
    </location>
</feature>
<evidence type="ECO:0000313" key="3">
    <source>
        <dbReference type="EMBL" id="MQY07064.1"/>
    </source>
</evidence>
<protein>
    <recommendedName>
        <fullName evidence="2">DUF8094 domain-containing protein</fullName>
    </recommendedName>
</protein>
<sequence length="348" mass="37887">MAAALLLPIALTAACGGDDRRARPAAMPEIPKPVPEPLTPQVADREFRAYVSNDDVARTTGDERLALSWVVEGQYALTAAEYRKALFEHRPVARYTYGTPKLYVPRLKDAVYPQWFVASVHRTVREGTGQDSKGKDKGKDALMGFVRRSAGEDWKLSLVTEPAPKAKLPKVVVDRDGYATAIAPSDGSLRIRPGSLPSIQATIASEGPNSIATDVMKPGPYTTGIYQQPRRAKRRKDLSLQSVVVVTNYQLFALATEHGNGLVLYALTRNSYLLPKDRNRKDVKPPIPPEVAFLLDGTVKGNEIDMTQTLQFAAFDPVKAKSGEQPKADVVAQGGGYVKASTPPFKSS</sequence>
<accession>A0A7K0C2K9</accession>
<evidence type="ECO:0000256" key="1">
    <source>
        <dbReference type="SAM" id="MobiDB-lite"/>
    </source>
</evidence>
<dbReference type="Proteomes" id="UP000487268">
    <property type="component" value="Unassembled WGS sequence"/>
</dbReference>
<feature type="domain" description="DUF8094" evidence="2">
    <location>
        <begin position="38"/>
        <end position="340"/>
    </location>
</feature>
<evidence type="ECO:0000259" key="2">
    <source>
        <dbReference type="Pfam" id="PF26366"/>
    </source>
</evidence>
<dbReference type="InterPro" id="IPR058407">
    <property type="entry name" value="DUF8094"/>
</dbReference>
<comment type="caution">
    <text evidence="3">The sequence shown here is derived from an EMBL/GenBank/DDBJ whole genome shotgun (WGS) entry which is preliminary data.</text>
</comment>
<name>A0A7K0C2K9_9ACTN</name>
<keyword evidence="4" id="KW-1185">Reference proteome</keyword>
<proteinExistence type="predicted"/>
<gene>
    <name evidence="3" type="ORF">ACRB68_51620</name>
</gene>
<dbReference type="AlphaFoldDB" id="A0A7K0C2K9"/>